<proteinExistence type="predicted"/>
<evidence type="ECO:0000256" key="1">
    <source>
        <dbReference type="SAM" id="Phobius"/>
    </source>
</evidence>
<keyword evidence="3" id="KW-1185">Reference proteome</keyword>
<evidence type="ECO:0000313" key="2">
    <source>
        <dbReference type="EMBL" id="ASZ71978.1"/>
    </source>
</evidence>
<dbReference type="EMBL" id="MF683623">
    <property type="protein sequence ID" value="ASZ71978.1"/>
    <property type="molecule type" value="Genomic_DNA"/>
</dbReference>
<keyword evidence="1" id="KW-0812">Transmembrane</keyword>
<evidence type="ECO:0000313" key="3">
    <source>
        <dbReference type="Proteomes" id="UP000230617"/>
    </source>
</evidence>
<organism evidence="2 3">
    <name type="scientific">Aeromonas phage CF7</name>
    <dbReference type="NCBI Taxonomy" id="2507411"/>
    <lineage>
        <taxon>Viruses</taxon>
        <taxon>Duplodnaviria</taxon>
        <taxon>Heunggongvirae</taxon>
        <taxon>Uroviricota</taxon>
        <taxon>Caudoviricetes</taxon>
        <taxon>Autographivirales</taxon>
        <taxon>Autonotataviridae</taxon>
        <taxon>Melnykvirinae</taxon>
        <taxon>Ahphunavirus</taxon>
        <taxon>Ahphunavirus CF7</taxon>
    </lineage>
</organism>
<protein>
    <submittedName>
        <fullName evidence="2">Uncharacterized protein</fullName>
    </submittedName>
</protein>
<keyword evidence="1" id="KW-0472">Membrane</keyword>
<dbReference type="Proteomes" id="UP000230617">
    <property type="component" value="Segment"/>
</dbReference>
<keyword evidence="1" id="KW-1133">Transmembrane helix</keyword>
<reference evidence="3" key="1">
    <citation type="submission" date="2017-08" db="EMBL/GenBank/DDBJ databases">
        <title>Complete genome sequence of Aeromonas hydrophila bacteriophage Ahp1.</title>
        <authorList>
            <person name="Tyagi A."/>
            <person name="Kumar N."/>
            <person name="Singh N.K."/>
            <person name="Kaur S."/>
        </authorList>
    </citation>
    <scope>NUCLEOTIDE SEQUENCE [LARGE SCALE GENOMIC DNA]</scope>
</reference>
<gene>
    <name evidence="2" type="ORF">CF7_32</name>
</gene>
<sequence length="66" mass="7274">MQVIKYLLKWCTILLLGLVAVIAIIVPGLAIYAKVDAPLFTQLLTTSLIIIAACIFLIICLLEYKP</sequence>
<feature type="transmembrane region" description="Helical" evidence="1">
    <location>
        <begin position="12"/>
        <end position="33"/>
    </location>
</feature>
<accession>A0A249XL90</accession>
<feature type="transmembrane region" description="Helical" evidence="1">
    <location>
        <begin position="39"/>
        <end position="62"/>
    </location>
</feature>
<name>A0A249XL90_9CAUD</name>